<keyword evidence="4 5" id="KW-0862">Zinc</keyword>
<dbReference type="Pfam" id="PF04952">
    <property type="entry name" value="AstE_AspA_hybrid"/>
    <property type="match status" value="1"/>
</dbReference>
<dbReference type="HAMAP" id="MF_00767">
    <property type="entry name" value="Arg_catab_AstE"/>
    <property type="match status" value="1"/>
</dbReference>
<name>A0A0N9VTN6_9GAMM</name>
<keyword evidence="10" id="KW-1185">Reference proteome</keyword>
<dbReference type="STRING" id="1324350.AOY20_02675"/>
<evidence type="ECO:0000313" key="9">
    <source>
        <dbReference type="EMBL" id="ALH94532.1"/>
    </source>
</evidence>
<evidence type="ECO:0000259" key="7">
    <source>
        <dbReference type="Pfam" id="PF04952"/>
    </source>
</evidence>
<organism evidence="9 10">
    <name type="scientific">Acinetobacter equi</name>
    <dbReference type="NCBI Taxonomy" id="1324350"/>
    <lineage>
        <taxon>Bacteria</taxon>
        <taxon>Pseudomonadati</taxon>
        <taxon>Pseudomonadota</taxon>
        <taxon>Gammaproteobacteria</taxon>
        <taxon>Moraxellales</taxon>
        <taxon>Moraxellaceae</taxon>
        <taxon>Acinetobacter</taxon>
    </lineage>
</organism>
<dbReference type="GO" id="GO:0008270">
    <property type="term" value="F:zinc ion binding"/>
    <property type="evidence" value="ECO:0007669"/>
    <property type="project" value="UniProtKB-UniRule"/>
</dbReference>
<evidence type="ECO:0000256" key="5">
    <source>
        <dbReference type="HAMAP-Rule" id="MF_00767"/>
    </source>
</evidence>
<comment type="function">
    <text evidence="5">Transforms N(2)-succinylglutamate into succinate and glutamate.</text>
</comment>
<dbReference type="NCBIfam" id="TIGR03242">
    <property type="entry name" value="arg_catab_astE"/>
    <property type="match status" value="1"/>
</dbReference>
<dbReference type="Proteomes" id="UP000064939">
    <property type="component" value="Chromosome"/>
</dbReference>
<dbReference type="UniPathway" id="UPA00185">
    <property type="reaction ID" value="UER00283"/>
</dbReference>
<dbReference type="NCBIfam" id="NF003706">
    <property type="entry name" value="PRK05324.1"/>
    <property type="match status" value="1"/>
</dbReference>
<dbReference type="CDD" id="cd03855">
    <property type="entry name" value="M14_ASTE"/>
    <property type="match status" value="1"/>
</dbReference>
<dbReference type="PANTHER" id="PTHR15162">
    <property type="entry name" value="ASPARTOACYLASE"/>
    <property type="match status" value="1"/>
</dbReference>
<evidence type="ECO:0000259" key="8">
    <source>
        <dbReference type="Pfam" id="PF24827"/>
    </source>
</evidence>
<dbReference type="Gene3D" id="3.40.630.10">
    <property type="entry name" value="Zn peptidases"/>
    <property type="match status" value="1"/>
</dbReference>
<dbReference type="InterPro" id="IPR016681">
    <property type="entry name" value="SuccinylGlu_desuccinylase"/>
</dbReference>
<evidence type="ECO:0000256" key="4">
    <source>
        <dbReference type="ARBA" id="ARBA00022833"/>
    </source>
</evidence>
<feature type="domain" description="AstE/AspA barrel-sandwich hybrid" evidence="7">
    <location>
        <begin position="248"/>
        <end position="321"/>
    </location>
</feature>
<feature type="domain" description="Succinylglutamate desuccinylase/Aspartoacylase catalytic" evidence="8">
    <location>
        <begin position="43"/>
        <end position="232"/>
    </location>
</feature>
<dbReference type="SUPFAM" id="SSF53187">
    <property type="entry name" value="Zn-dependent exopeptidases"/>
    <property type="match status" value="1"/>
</dbReference>
<evidence type="ECO:0000256" key="1">
    <source>
        <dbReference type="ARBA" id="ARBA00022503"/>
    </source>
</evidence>
<evidence type="ECO:0000256" key="6">
    <source>
        <dbReference type="NCBIfam" id="TIGR03242"/>
    </source>
</evidence>
<keyword evidence="1 5" id="KW-0056">Arginine metabolism</keyword>
<dbReference type="GO" id="GO:0019544">
    <property type="term" value="P:L-arginine catabolic process to L-glutamate"/>
    <property type="evidence" value="ECO:0007669"/>
    <property type="project" value="UniProtKB-UniRule"/>
</dbReference>
<proteinExistence type="inferred from homology"/>
<dbReference type="InterPro" id="IPR050178">
    <property type="entry name" value="AspA/AstE_fam"/>
</dbReference>
<evidence type="ECO:0000256" key="3">
    <source>
        <dbReference type="ARBA" id="ARBA00022801"/>
    </source>
</evidence>
<dbReference type="InterPro" id="IPR055438">
    <property type="entry name" value="AstE_AspA_cat"/>
</dbReference>
<dbReference type="RefSeq" id="WP_054580436.1">
    <property type="nucleotide sequence ID" value="NZ_CP012808.1"/>
</dbReference>
<sequence length="323" mass="36821">MNFLKDILQQIIPLQKQGESHNFIWQWLGEGIWCFTPKQSYEKSMVISAGIHGNETAPIELLEQIFHDLFNGNLHLKTRLLLVLGNPDAIRNGSRYIENDMNRMFLGKYAQLEKSKETQRAEQLEHLVQQFFEESKPQVQRYHYDLHTAIRSSLLPVFAIFPYQQEAYDEDVLRSLNAADMDALVFHGETGHTFTSFTQRASQVASVTLELGAAKPSGQNDLSQFNAINSVLRALLSDNILPTRTKNTVRKFKVVASILKQDDDFKLNLAEDAPNFSSFEQGQIIAAQRSGNYIAQQDYTCILFPNIHVKKGLRAGLILEEFK</sequence>
<keyword evidence="2 5" id="KW-0479">Metal-binding</keyword>
<dbReference type="EC" id="3.5.1.96" evidence="5 6"/>
<feature type="active site" evidence="5">
    <location>
        <position position="210"/>
    </location>
</feature>
<reference evidence="9 10" key="1">
    <citation type="journal article" date="2015" name="Int. J. Syst. Evol. Microbiol.">
        <title>Acinetobacter equi sp. nov. isolated from horse faeces.</title>
        <authorList>
            <person name="Poppel M.T."/>
            <person name="Skiebe E."/>
            <person name="Laue M."/>
            <person name="Bergmann H."/>
            <person name="Ebersberger I."/>
            <person name="Garn T."/>
            <person name="Fruth A."/>
            <person name="Baumgardt S."/>
            <person name="Busse H.J."/>
            <person name="Wilharm G."/>
        </authorList>
    </citation>
    <scope>NUCLEOTIDE SEQUENCE [LARGE SCALE GENOMIC DNA]</scope>
    <source>
        <strain evidence="9 10">114</strain>
    </source>
</reference>
<dbReference type="EMBL" id="CP012808">
    <property type="protein sequence ID" value="ALH94532.1"/>
    <property type="molecule type" value="Genomic_DNA"/>
</dbReference>
<dbReference type="OrthoDB" id="5290473at2"/>
<dbReference type="GO" id="GO:0009017">
    <property type="term" value="F:succinylglutamate desuccinylase activity"/>
    <property type="evidence" value="ECO:0007669"/>
    <property type="project" value="UniProtKB-UniRule"/>
</dbReference>
<comment type="pathway">
    <text evidence="5">Amino-acid degradation; L-arginine degradation via AST pathway; L-glutamate and succinate from L-arginine: step 5/5.</text>
</comment>
<dbReference type="KEGG" id="aei:AOY20_02675"/>
<evidence type="ECO:0000313" key="10">
    <source>
        <dbReference type="Proteomes" id="UP000064939"/>
    </source>
</evidence>
<dbReference type="AlphaFoldDB" id="A0A0N9VTN6"/>
<comment type="similarity">
    <text evidence="5">Belongs to the AspA/AstE family. Succinylglutamate desuccinylase subfamily.</text>
</comment>
<comment type="catalytic activity">
    <reaction evidence="5">
        <text>N-succinyl-L-glutamate + H2O = L-glutamate + succinate</text>
        <dbReference type="Rhea" id="RHEA:15169"/>
        <dbReference type="ChEBI" id="CHEBI:15377"/>
        <dbReference type="ChEBI" id="CHEBI:29985"/>
        <dbReference type="ChEBI" id="CHEBI:30031"/>
        <dbReference type="ChEBI" id="CHEBI:58763"/>
        <dbReference type="EC" id="3.5.1.96"/>
    </reaction>
</comment>
<feature type="binding site" evidence="5">
    <location>
        <position position="147"/>
    </location>
    <ligand>
        <name>Zn(2+)</name>
        <dbReference type="ChEBI" id="CHEBI:29105"/>
    </ligand>
</feature>
<dbReference type="GO" id="GO:0016788">
    <property type="term" value="F:hydrolase activity, acting on ester bonds"/>
    <property type="evidence" value="ECO:0007669"/>
    <property type="project" value="UniProtKB-UniRule"/>
</dbReference>
<dbReference type="PANTHER" id="PTHR15162:SF7">
    <property type="entry name" value="SUCCINYLGLUTAMATE DESUCCINYLASE"/>
    <property type="match status" value="1"/>
</dbReference>
<dbReference type="GO" id="GO:0019545">
    <property type="term" value="P:L-arginine catabolic process to succinate"/>
    <property type="evidence" value="ECO:0007669"/>
    <property type="project" value="UniProtKB-UniRule"/>
</dbReference>
<feature type="binding site" evidence="5">
    <location>
        <position position="52"/>
    </location>
    <ligand>
        <name>Zn(2+)</name>
        <dbReference type="ChEBI" id="CHEBI:29105"/>
    </ligand>
</feature>
<evidence type="ECO:0000256" key="2">
    <source>
        <dbReference type="ARBA" id="ARBA00022723"/>
    </source>
</evidence>
<accession>A0A0N9VTN6</accession>
<gene>
    <name evidence="5" type="primary">astE</name>
    <name evidence="9" type="ORF">AOY20_02675</name>
</gene>
<dbReference type="Pfam" id="PF24827">
    <property type="entry name" value="AstE_AspA_cat"/>
    <property type="match status" value="1"/>
</dbReference>
<keyword evidence="3 5" id="KW-0378">Hydrolase</keyword>
<feature type="binding site" evidence="5">
    <location>
        <position position="55"/>
    </location>
    <ligand>
        <name>Zn(2+)</name>
        <dbReference type="ChEBI" id="CHEBI:29105"/>
    </ligand>
</feature>
<dbReference type="InterPro" id="IPR007036">
    <property type="entry name" value="Aste_AspA_hybrid_dom"/>
</dbReference>
<protein>
    <recommendedName>
        <fullName evidence="5 6">Succinylglutamate desuccinylase</fullName>
        <ecNumber evidence="5 6">3.5.1.96</ecNumber>
    </recommendedName>
</protein>
<comment type="cofactor">
    <cofactor evidence="5">
        <name>Zn(2+)</name>
        <dbReference type="ChEBI" id="CHEBI:29105"/>
    </cofactor>
    <text evidence="5">Binds 1 zinc ion per subunit.</text>
</comment>